<dbReference type="CDD" id="cd00085">
    <property type="entry name" value="HNHc"/>
    <property type="match status" value="1"/>
</dbReference>
<evidence type="ECO:0000313" key="2">
    <source>
        <dbReference type="EMBL" id="USS85072.1"/>
    </source>
</evidence>
<organism evidence="2 3">
    <name type="scientific">Fructilactobacillus myrtifloralis</name>
    <dbReference type="NCBI Taxonomy" id="2940301"/>
    <lineage>
        <taxon>Bacteria</taxon>
        <taxon>Bacillati</taxon>
        <taxon>Bacillota</taxon>
        <taxon>Bacilli</taxon>
        <taxon>Lactobacillales</taxon>
        <taxon>Lactobacillaceae</taxon>
        <taxon>Fructilactobacillus</taxon>
    </lineage>
</organism>
<keyword evidence="2" id="KW-0378">Hydrolase</keyword>
<dbReference type="Pfam" id="PF01844">
    <property type="entry name" value="HNH"/>
    <property type="match status" value="1"/>
</dbReference>
<evidence type="ECO:0000313" key="3">
    <source>
        <dbReference type="Proteomes" id="UP001056707"/>
    </source>
</evidence>
<dbReference type="SMART" id="SM00507">
    <property type="entry name" value="HNHc"/>
    <property type="match status" value="1"/>
</dbReference>
<dbReference type="InterPro" id="IPR002711">
    <property type="entry name" value="HNH"/>
</dbReference>
<sequence length="184" mass="21867">MPKARMCHHPRCHHLALMPYHFCKLHQSEEATWEANRSRWLNGRNKQDRYQRYNQYRNHDPKQKQFYNFYSSKQWLQLASIVRSKQHYICQYCKALGINTINQKTVDHIVPRKVNRAKQLDEANLAVICRRCHAMKTKWEQDYYGLASQDASEPVKEVTDVNEVALRMRGINVGALKKHRNNSA</sequence>
<feature type="domain" description="HNH nuclease" evidence="1">
    <location>
        <begin position="77"/>
        <end position="134"/>
    </location>
</feature>
<gene>
    <name evidence="2" type="ORF">M3M35_07220</name>
</gene>
<reference evidence="2" key="1">
    <citation type="submission" date="2022-05" db="EMBL/GenBank/DDBJ databases">
        <authorList>
            <person name="Oliphant S.A."/>
            <person name="Watson-Haigh N.S."/>
            <person name="Sumby K.M."/>
            <person name="Gardner J.M."/>
            <person name="Jiranek V."/>
        </authorList>
    </citation>
    <scope>NUCLEOTIDE SEQUENCE</scope>
    <source>
        <strain evidence="2">KI16_H9</strain>
    </source>
</reference>
<evidence type="ECO:0000259" key="1">
    <source>
        <dbReference type="SMART" id="SM00507"/>
    </source>
</evidence>
<keyword evidence="3" id="KW-1185">Reference proteome</keyword>
<protein>
    <submittedName>
        <fullName evidence="2">HNH endonuclease</fullName>
    </submittedName>
</protein>
<proteinExistence type="predicted"/>
<dbReference type="EMBL" id="CP097116">
    <property type="protein sequence ID" value="USS85072.1"/>
    <property type="molecule type" value="Genomic_DNA"/>
</dbReference>
<keyword evidence="2" id="KW-0540">Nuclease</keyword>
<dbReference type="Gene3D" id="1.10.30.50">
    <property type="match status" value="1"/>
</dbReference>
<accession>A0ABY5BPU9</accession>
<keyword evidence="2" id="KW-0255">Endonuclease</keyword>
<name>A0ABY5BPU9_9LACO</name>
<dbReference type="GO" id="GO:0004519">
    <property type="term" value="F:endonuclease activity"/>
    <property type="evidence" value="ECO:0007669"/>
    <property type="project" value="UniProtKB-KW"/>
</dbReference>
<dbReference type="InterPro" id="IPR003615">
    <property type="entry name" value="HNH_nuc"/>
</dbReference>
<dbReference type="RefSeq" id="WP_252749967.1">
    <property type="nucleotide sequence ID" value="NZ_CP097116.1"/>
</dbReference>
<dbReference type="Proteomes" id="UP001056707">
    <property type="component" value="Chromosome"/>
</dbReference>